<evidence type="ECO:0000313" key="3">
    <source>
        <dbReference type="Proteomes" id="UP000799770"/>
    </source>
</evidence>
<dbReference type="Proteomes" id="UP000799770">
    <property type="component" value="Unassembled WGS sequence"/>
</dbReference>
<evidence type="ECO:0000256" key="1">
    <source>
        <dbReference type="SAM" id="Phobius"/>
    </source>
</evidence>
<keyword evidence="1" id="KW-0812">Transmembrane</keyword>
<reference evidence="2" key="1">
    <citation type="journal article" date="2020" name="Stud. Mycol.">
        <title>101 Dothideomycetes genomes: a test case for predicting lifestyles and emergence of pathogens.</title>
        <authorList>
            <person name="Haridas S."/>
            <person name="Albert R."/>
            <person name="Binder M."/>
            <person name="Bloem J."/>
            <person name="Labutti K."/>
            <person name="Salamov A."/>
            <person name="Andreopoulos B."/>
            <person name="Baker S."/>
            <person name="Barry K."/>
            <person name="Bills G."/>
            <person name="Bluhm B."/>
            <person name="Cannon C."/>
            <person name="Castanera R."/>
            <person name="Culley D."/>
            <person name="Daum C."/>
            <person name="Ezra D."/>
            <person name="Gonzalez J."/>
            <person name="Henrissat B."/>
            <person name="Kuo A."/>
            <person name="Liang C."/>
            <person name="Lipzen A."/>
            <person name="Lutzoni F."/>
            <person name="Magnuson J."/>
            <person name="Mondo S."/>
            <person name="Nolan M."/>
            <person name="Ohm R."/>
            <person name="Pangilinan J."/>
            <person name="Park H.-J."/>
            <person name="Ramirez L."/>
            <person name="Alfaro M."/>
            <person name="Sun H."/>
            <person name="Tritt A."/>
            <person name="Yoshinaga Y."/>
            <person name="Zwiers L.-H."/>
            <person name="Turgeon B."/>
            <person name="Goodwin S."/>
            <person name="Spatafora J."/>
            <person name="Crous P."/>
            <person name="Grigoriev I."/>
        </authorList>
    </citation>
    <scope>NUCLEOTIDE SEQUENCE</scope>
    <source>
        <strain evidence="2">CBS 627.86</strain>
    </source>
</reference>
<keyword evidence="1" id="KW-1133">Transmembrane helix</keyword>
<dbReference type="EMBL" id="ML977331">
    <property type="protein sequence ID" value="KAF2112313.1"/>
    <property type="molecule type" value="Genomic_DNA"/>
</dbReference>
<organism evidence="2 3">
    <name type="scientific">Lophiotrema nucula</name>
    <dbReference type="NCBI Taxonomy" id="690887"/>
    <lineage>
        <taxon>Eukaryota</taxon>
        <taxon>Fungi</taxon>
        <taxon>Dikarya</taxon>
        <taxon>Ascomycota</taxon>
        <taxon>Pezizomycotina</taxon>
        <taxon>Dothideomycetes</taxon>
        <taxon>Pleosporomycetidae</taxon>
        <taxon>Pleosporales</taxon>
        <taxon>Lophiotremataceae</taxon>
        <taxon>Lophiotrema</taxon>
    </lineage>
</organism>
<sequence>MDGFAWATWMGWKWVVAMFGVCWLVWKRCWMDVVASGDHDDDFLAGECNFCTWNEWIADASAKHQPRRTSTLGSIDEYNPVPILTSRVRRLGNPLRSTRRCCLRPIWQQNVIPLDEI</sequence>
<accession>A0A6A5YZT1</accession>
<keyword evidence="3" id="KW-1185">Reference proteome</keyword>
<proteinExistence type="predicted"/>
<dbReference type="AlphaFoldDB" id="A0A6A5YZT1"/>
<gene>
    <name evidence="2" type="ORF">BDV96DRAFT_158517</name>
</gene>
<evidence type="ECO:0000313" key="2">
    <source>
        <dbReference type="EMBL" id="KAF2112313.1"/>
    </source>
</evidence>
<protein>
    <submittedName>
        <fullName evidence="2">Uncharacterized protein</fullName>
    </submittedName>
</protein>
<keyword evidence="1" id="KW-0472">Membrane</keyword>
<feature type="transmembrane region" description="Helical" evidence="1">
    <location>
        <begin position="6"/>
        <end position="26"/>
    </location>
</feature>
<name>A0A6A5YZT1_9PLEO</name>